<dbReference type="GO" id="GO:0006508">
    <property type="term" value="P:proteolysis"/>
    <property type="evidence" value="ECO:0007669"/>
    <property type="project" value="UniProtKB-KW"/>
</dbReference>
<dbReference type="AlphaFoldDB" id="A0AAV5K8S1"/>
<keyword evidence="5" id="KW-0325">Glycoprotein</keyword>
<comment type="caution">
    <text evidence="8">The sequence shown here is derived from an EMBL/GenBank/DDBJ whole genome shotgun (WGS) entry which is preliminary data.</text>
</comment>
<feature type="signal peptide" evidence="6">
    <location>
        <begin position="1"/>
        <end position="21"/>
    </location>
</feature>
<keyword evidence="2" id="KW-0645">Protease</keyword>
<feature type="domain" description="Peptidase A1" evidence="7">
    <location>
        <begin position="55"/>
        <end position="392"/>
    </location>
</feature>
<evidence type="ECO:0000256" key="5">
    <source>
        <dbReference type="ARBA" id="ARBA00023180"/>
    </source>
</evidence>
<dbReference type="GO" id="GO:0005576">
    <property type="term" value="C:extracellular region"/>
    <property type="evidence" value="ECO:0007669"/>
    <property type="project" value="TreeGrafter"/>
</dbReference>
<dbReference type="PANTHER" id="PTHR47967">
    <property type="entry name" value="OS07G0603500 PROTEIN-RELATED"/>
    <property type="match status" value="1"/>
</dbReference>
<accession>A0AAV5K8S1</accession>
<dbReference type="EMBL" id="BPVZ01000055">
    <property type="protein sequence ID" value="GKV20422.1"/>
    <property type="molecule type" value="Genomic_DNA"/>
</dbReference>
<dbReference type="Proteomes" id="UP001054252">
    <property type="component" value="Unassembled WGS sequence"/>
</dbReference>
<reference evidence="8 9" key="1">
    <citation type="journal article" date="2021" name="Commun. Biol.">
        <title>The genome of Shorea leprosula (Dipterocarpaceae) highlights the ecological relevance of drought in aseasonal tropical rainforests.</title>
        <authorList>
            <person name="Ng K.K.S."/>
            <person name="Kobayashi M.J."/>
            <person name="Fawcett J.A."/>
            <person name="Hatakeyama M."/>
            <person name="Paape T."/>
            <person name="Ng C.H."/>
            <person name="Ang C.C."/>
            <person name="Tnah L.H."/>
            <person name="Lee C.T."/>
            <person name="Nishiyama T."/>
            <person name="Sese J."/>
            <person name="O'Brien M.J."/>
            <person name="Copetti D."/>
            <person name="Mohd Noor M.I."/>
            <person name="Ong R.C."/>
            <person name="Putra M."/>
            <person name="Sireger I.Z."/>
            <person name="Indrioko S."/>
            <person name="Kosugi Y."/>
            <person name="Izuno A."/>
            <person name="Isagi Y."/>
            <person name="Lee S.L."/>
            <person name="Shimizu K.K."/>
        </authorList>
    </citation>
    <scope>NUCLEOTIDE SEQUENCE [LARGE SCALE GENOMIC DNA]</scope>
    <source>
        <strain evidence="8">214</strain>
    </source>
</reference>
<dbReference type="PANTHER" id="PTHR47967:SF14">
    <property type="entry name" value="EUKARYOTIC ASPARTYL PROTEASE FAMILY PROTEIN"/>
    <property type="match status" value="1"/>
</dbReference>
<evidence type="ECO:0000256" key="1">
    <source>
        <dbReference type="ARBA" id="ARBA00007447"/>
    </source>
</evidence>
<dbReference type="PROSITE" id="PS51767">
    <property type="entry name" value="PEPTIDASE_A1"/>
    <property type="match status" value="1"/>
</dbReference>
<keyword evidence="3" id="KW-0064">Aspartyl protease</keyword>
<dbReference type="CDD" id="cd05476">
    <property type="entry name" value="pepsin_A_like_plant"/>
    <property type="match status" value="1"/>
</dbReference>
<dbReference type="Pfam" id="PF14543">
    <property type="entry name" value="TAXi_N"/>
    <property type="match status" value="1"/>
</dbReference>
<dbReference type="InterPro" id="IPR032861">
    <property type="entry name" value="TAXi_N"/>
</dbReference>
<proteinExistence type="inferred from homology"/>
<protein>
    <recommendedName>
        <fullName evidence="7">Peptidase A1 domain-containing protein</fullName>
    </recommendedName>
</protein>
<dbReference type="InterPro" id="IPR034161">
    <property type="entry name" value="Pepsin-like_plant"/>
</dbReference>
<dbReference type="InterPro" id="IPR051708">
    <property type="entry name" value="Plant_Aspart_Prot_A1"/>
</dbReference>
<dbReference type="Pfam" id="PF14541">
    <property type="entry name" value="TAXi_C"/>
    <property type="match status" value="1"/>
</dbReference>
<evidence type="ECO:0000256" key="2">
    <source>
        <dbReference type="ARBA" id="ARBA00022670"/>
    </source>
</evidence>
<evidence type="ECO:0000313" key="8">
    <source>
        <dbReference type="EMBL" id="GKV20422.1"/>
    </source>
</evidence>
<dbReference type="GO" id="GO:0004190">
    <property type="term" value="F:aspartic-type endopeptidase activity"/>
    <property type="evidence" value="ECO:0007669"/>
    <property type="project" value="UniProtKB-KW"/>
</dbReference>
<dbReference type="InterPro" id="IPR032799">
    <property type="entry name" value="TAXi_C"/>
</dbReference>
<dbReference type="FunFam" id="2.40.70.10:FF:000033">
    <property type="entry name" value="Aspartyl protease family protein"/>
    <property type="match status" value="1"/>
</dbReference>
<dbReference type="InterPro" id="IPR021109">
    <property type="entry name" value="Peptidase_aspartic_dom_sf"/>
</dbReference>
<gene>
    <name evidence="8" type="ORF">SLEP1_g30550</name>
</gene>
<evidence type="ECO:0000256" key="3">
    <source>
        <dbReference type="ARBA" id="ARBA00022750"/>
    </source>
</evidence>
<dbReference type="InterPro" id="IPR033121">
    <property type="entry name" value="PEPTIDASE_A1"/>
</dbReference>
<sequence length="403" mass="43758">MTNSTLLCLVFLVASFSCSHGRFAFKLIYSPRPRHPSLQDYRGDVVADASNNGQFMVNISLGEPPVPQLLVMDSGSDLLWTQCLPCINCFKQFTPIFDPSKSSTYKTLPCTSPSCTVGSSEDKCDPNNNCEFDMTYADGSTANGVIATEKVTLTTSDEGITSVLDVLIGCGHENQGIYGQTSGVLGLGPENVSLVRKLGSKFSYCIGNIRDPQYSYNQLILGNDAVLQGDNTPLDIYDGFYYLTMEGIRIGEKRLNIDRGAFERTASGEGGTVIDSGTTVSFLVEAAYGPLSAEVISLLQGKLERVNDPIFLCYKGNISRDLTGFPVVTFEFAGGAELGLDVLSLFIDNGSGGFCMAVQESRNDDQWNMIGVLAQQNYNVGYDLVGKQLTFQRIDCELLELSI</sequence>
<evidence type="ECO:0000259" key="7">
    <source>
        <dbReference type="PROSITE" id="PS51767"/>
    </source>
</evidence>
<evidence type="ECO:0000256" key="6">
    <source>
        <dbReference type="SAM" id="SignalP"/>
    </source>
</evidence>
<evidence type="ECO:0000313" key="9">
    <source>
        <dbReference type="Proteomes" id="UP001054252"/>
    </source>
</evidence>
<keyword evidence="6" id="KW-0732">Signal</keyword>
<feature type="chain" id="PRO_5043562796" description="Peptidase A1 domain-containing protein" evidence="6">
    <location>
        <begin position="22"/>
        <end position="403"/>
    </location>
</feature>
<evidence type="ECO:0000256" key="4">
    <source>
        <dbReference type="ARBA" id="ARBA00022801"/>
    </source>
</evidence>
<dbReference type="SUPFAM" id="SSF50630">
    <property type="entry name" value="Acid proteases"/>
    <property type="match status" value="1"/>
</dbReference>
<keyword evidence="4" id="KW-0378">Hydrolase</keyword>
<keyword evidence="9" id="KW-1185">Reference proteome</keyword>
<comment type="similarity">
    <text evidence="1">Belongs to the peptidase A1 family.</text>
</comment>
<name>A0AAV5K8S1_9ROSI</name>
<dbReference type="Gene3D" id="2.40.70.10">
    <property type="entry name" value="Acid Proteases"/>
    <property type="match status" value="2"/>
</dbReference>
<organism evidence="8 9">
    <name type="scientific">Rubroshorea leprosula</name>
    <dbReference type="NCBI Taxonomy" id="152421"/>
    <lineage>
        <taxon>Eukaryota</taxon>
        <taxon>Viridiplantae</taxon>
        <taxon>Streptophyta</taxon>
        <taxon>Embryophyta</taxon>
        <taxon>Tracheophyta</taxon>
        <taxon>Spermatophyta</taxon>
        <taxon>Magnoliopsida</taxon>
        <taxon>eudicotyledons</taxon>
        <taxon>Gunneridae</taxon>
        <taxon>Pentapetalae</taxon>
        <taxon>rosids</taxon>
        <taxon>malvids</taxon>
        <taxon>Malvales</taxon>
        <taxon>Dipterocarpaceae</taxon>
        <taxon>Rubroshorea</taxon>
    </lineage>
</organism>